<dbReference type="SUPFAM" id="SSF56425">
    <property type="entry name" value="Succinate dehydrogenase/fumarate reductase flavoprotein, catalytic domain"/>
    <property type="match status" value="1"/>
</dbReference>
<keyword evidence="6" id="KW-0732">Signal</keyword>
<keyword evidence="4" id="KW-0274">FAD</keyword>
<evidence type="ECO:0000256" key="6">
    <source>
        <dbReference type="SAM" id="SignalP"/>
    </source>
</evidence>
<dbReference type="Gene3D" id="3.90.1010.20">
    <property type="match status" value="1"/>
</dbReference>
<evidence type="ECO:0000256" key="5">
    <source>
        <dbReference type="ARBA" id="ARBA00023002"/>
    </source>
</evidence>
<reference evidence="10 11" key="1">
    <citation type="submission" date="2013-08" db="EMBL/GenBank/DDBJ databases">
        <authorList>
            <person name="Durkin A.S."/>
            <person name="Haft D.R."/>
            <person name="McCorrison J."/>
            <person name="Torralba M."/>
            <person name="Gillis M."/>
            <person name="Haft D.H."/>
            <person name="Methe B."/>
            <person name="Sutton G."/>
            <person name="Nelson K.E."/>
        </authorList>
    </citation>
    <scope>NUCLEOTIDE SEQUENCE [LARGE SCALE GENOMIC DNA]</scope>
    <source>
        <strain evidence="9 11">ATCC 35536</strain>
        <strain evidence="8 10">VPI DR56BR1116</strain>
    </source>
</reference>
<feature type="signal peptide" evidence="6">
    <location>
        <begin position="1"/>
        <end position="28"/>
    </location>
</feature>
<dbReference type="PROSITE" id="PS51257">
    <property type="entry name" value="PROKAR_LIPOPROTEIN"/>
    <property type="match status" value="1"/>
</dbReference>
<dbReference type="GO" id="GO:0010181">
    <property type="term" value="F:FMN binding"/>
    <property type="evidence" value="ECO:0007669"/>
    <property type="project" value="InterPro"/>
</dbReference>
<dbReference type="PANTHER" id="PTHR43400:SF10">
    <property type="entry name" value="3-OXOSTEROID 1-DEHYDROGENASE"/>
    <property type="match status" value="1"/>
</dbReference>
<dbReference type="EMBL" id="AUZJ01000012">
    <property type="protein sequence ID" value="ERF61481.1"/>
    <property type="molecule type" value="Genomic_DNA"/>
</dbReference>
<keyword evidence="11" id="KW-1185">Reference proteome</keyword>
<dbReference type="Gene3D" id="3.90.700.10">
    <property type="entry name" value="Succinate dehydrogenase/fumarate reductase flavoprotein, catalytic domain"/>
    <property type="match status" value="1"/>
</dbReference>
<dbReference type="InterPro" id="IPR007329">
    <property type="entry name" value="FMN-bd"/>
</dbReference>
<dbReference type="Pfam" id="PF04205">
    <property type="entry name" value="FMN_bind"/>
    <property type="match status" value="1"/>
</dbReference>
<evidence type="ECO:0000313" key="9">
    <source>
        <dbReference type="EMBL" id="ERJ98230.1"/>
    </source>
</evidence>
<name>U2L1J4_TRESO</name>
<proteinExistence type="predicted"/>
<evidence type="ECO:0000256" key="4">
    <source>
        <dbReference type="ARBA" id="ARBA00022827"/>
    </source>
</evidence>
<dbReference type="EMBL" id="AVQI01000082">
    <property type="protein sequence ID" value="ERJ98230.1"/>
    <property type="molecule type" value="Genomic_DNA"/>
</dbReference>
<dbReference type="Pfam" id="PF00890">
    <property type="entry name" value="FAD_binding_2"/>
    <property type="match status" value="1"/>
</dbReference>
<dbReference type="AlphaFoldDB" id="U2L1J4"/>
<dbReference type="STRING" id="1125725.HMPREF1325_0766"/>
<keyword evidence="3" id="KW-0285">Flavoprotein</keyword>
<feature type="chain" id="PRO_5004629747" evidence="6">
    <location>
        <begin position="29"/>
        <end position="587"/>
    </location>
</feature>
<dbReference type="Gene3D" id="3.50.50.60">
    <property type="entry name" value="FAD/NAD(P)-binding domain"/>
    <property type="match status" value="1"/>
</dbReference>
<dbReference type="PATRIC" id="fig|1125725.3.peg.519"/>
<evidence type="ECO:0000259" key="7">
    <source>
        <dbReference type="SMART" id="SM00900"/>
    </source>
</evidence>
<evidence type="ECO:0000313" key="8">
    <source>
        <dbReference type="EMBL" id="ERF61481.1"/>
    </source>
</evidence>
<comment type="cofactor">
    <cofactor evidence="1">
        <name>FMN</name>
        <dbReference type="ChEBI" id="CHEBI:58210"/>
    </cofactor>
</comment>
<organism evidence="8 10">
    <name type="scientific">Treponema socranskii subsp. socranskii VPI DR56BR1116 = ATCC 35536</name>
    <dbReference type="NCBI Taxonomy" id="1125725"/>
    <lineage>
        <taxon>Bacteria</taxon>
        <taxon>Pseudomonadati</taxon>
        <taxon>Spirochaetota</taxon>
        <taxon>Spirochaetia</taxon>
        <taxon>Spirochaetales</taxon>
        <taxon>Treponemataceae</taxon>
        <taxon>Treponema</taxon>
    </lineage>
</organism>
<dbReference type="SMART" id="SM00900">
    <property type="entry name" value="FMN_bind"/>
    <property type="match status" value="1"/>
</dbReference>
<evidence type="ECO:0000256" key="1">
    <source>
        <dbReference type="ARBA" id="ARBA00001917"/>
    </source>
</evidence>
<dbReference type="InterPro" id="IPR036188">
    <property type="entry name" value="FAD/NAD-bd_sf"/>
</dbReference>
<gene>
    <name evidence="9" type="ORF">HMPREF0860_1796</name>
    <name evidence="8" type="ORF">HMPREF1325_0766</name>
</gene>
<evidence type="ECO:0000256" key="2">
    <source>
        <dbReference type="ARBA" id="ARBA00001974"/>
    </source>
</evidence>
<evidence type="ECO:0000313" key="10">
    <source>
        <dbReference type="Proteomes" id="UP000016412"/>
    </source>
</evidence>
<dbReference type="Proteomes" id="UP000016646">
    <property type="component" value="Unassembled WGS sequence"/>
</dbReference>
<dbReference type="GO" id="GO:0016491">
    <property type="term" value="F:oxidoreductase activity"/>
    <property type="evidence" value="ECO:0007669"/>
    <property type="project" value="UniProtKB-KW"/>
</dbReference>
<accession>U2L1J4</accession>
<dbReference type="Proteomes" id="UP000016412">
    <property type="component" value="Unassembled WGS sequence"/>
</dbReference>
<dbReference type="PANTHER" id="PTHR43400">
    <property type="entry name" value="FUMARATE REDUCTASE"/>
    <property type="match status" value="1"/>
</dbReference>
<dbReference type="SUPFAM" id="SSF51905">
    <property type="entry name" value="FAD/NAD(P)-binding domain"/>
    <property type="match status" value="1"/>
</dbReference>
<dbReference type="GO" id="GO:0008202">
    <property type="term" value="P:steroid metabolic process"/>
    <property type="evidence" value="ECO:0007669"/>
    <property type="project" value="UniProtKB-ARBA"/>
</dbReference>
<comment type="cofactor">
    <cofactor evidence="2">
        <name>FAD</name>
        <dbReference type="ChEBI" id="CHEBI:57692"/>
    </cofactor>
</comment>
<dbReference type="InterPro" id="IPR050315">
    <property type="entry name" value="FAD-oxidoreductase_2"/>
</dbReference>
<feature type="domain" description="FMN-binding" evidence="7">
    <location>
        <begin position="512"/>
        <end position="586"/>
    </location>
</feature>
<evidence type="ECO:0000313" key="11">
    <source>
        <dbReference type="Proteomes" id="UP000016646"/>
    </source>
</evidence>
<evidence type="ECO:0000256" key="3">
    <source>
        <dbReference type="ARBA" id="ARBA00022630"/>
    </source>
</evidence>
<sequence length="587" mass="62273">MKKKIVSSVAGILCIAGLFLSCNTNSKAETLNADYVVVGGGAAGLMSALELSEKGKVILLEKMPGLGGTSIRAKGFLWSIDSALNKATGKGLTAQQMFDYYKEKAGAENFNAELFQAMLDVSGSVVDDLLQKGMPFSKERLIPGTPNYPQLLCLTVDGEGPAMVAKFKELLEKSGVEILLNTRAEELIIKDGAVQGVVAEKDGKKYNIFAQKTVLATGGFAKSKELMAKYNKEFADNVAFCGTGNTGDGITMALAAGAQLTGDGVLGIWGMNDYYGYVGDIGSLVRQTAVYVNKEGKRFVNEKRYYAEVHKELNKITDKLAYGIFDSSNPAFVANLEKALAENLSVKADSLEALAAKLNIDAANFKSAIESYNTAYAAGEDGDFGIKNKVMTPVLKAPFYAVEVRPTIIGTIKGLKVNEKAQVLNEKNEAIPNLYATGELIIGNFVNNEYPTTGTVLSTCLYSGKIAADNASKGITSKYSTSSAKKMTAATQKAKKSNTVYKDGVYTAEAKGMNGPVKVEVSVEGKKIAAVKVVSHSETPGISDPAFDVIPAAMVKANSFEVDGVSGATMTSKALIEAAKLALKDAR</sequence>
<comment type="caution">
    <text evidence="8">The sequence shown here is derived from an EMBL/GenBank/DDBJ whole genome shotgun (WGS) entry which is preliminary data.</text>
</comment>
<dbReference type="OrthoDB" id="9800167at2"/>
<dbReference type="InterPro" id="IPR027477">
    <property type="entry name" value="Succ_DH/fumarate_Rdtase_cat_sf"/>
</dbReference>
<dbReference type="eggNOG" id="COG1053">
    <property type="taxonomic scope" value="Bacteria"/>
</dbReference>
<dbReference type="GO" id="GO:0016020">
    <property type="term" value="C:membrane"/>
    <property type="evidence" value="ECO:0007669"/>
    <property type="project" value="InterPro"/>
</dbReference>
<dbReference type="InterPro" id="IPR003953">
    <property type="entry name" value="FAD-dep_OxRdtase_2_FAD-bd"/>
</dbReference>
<protein>
    <submittedName>
        <fullName evidence="8">Flavocytochrome c</fullName>
    </submittedName>
</protein>
<dbReference type="eggNOG" id="COG3976">
    <property type="taxonomic scope" value="Bacteria"/>
</dbReference>
<keyword evidence="5" id="KW-0560">Oxidoreductase</keyword>
<dbReference type="RefSeq" id="WP_021329600.1">
    <property type="nucleotide sequence ID" value="NZ_AUZJ01000012.1"/>
</dbReference>